<proteinExistence type="predicted"/>
<dbReference type="InterPro" id="IPR050464">
    <property type="entry name" value="Zeta_carotene_desat/Oxidored"/>
</dbReference>
<evidence type="ECO:0000259" key="4">
    <source>
        <dbReference type="Pfam" id="PF01593"/>
    </source>
</evidence>
<evidence type="ECO:0000256" key="1">
    <source>
        <dbReference type="ARBA" id="ARBA00001974"/>
    </source>
</evidence>
<dbReference type="InterPro" id="IPR036188">
    <property type="entry name" value="FAD/NAD-bd_sf"/>
</dbReference>
<feature type="binding site" evidence="3">
    <location>
        <position position="14"/>
    </location>
    <ligand>
        <name>FAD</name>
        <dbReference type="ChEBI" id="CHEBI:57692"/>
    </ligand>
</feature>
<dbReference type="Gene3D" id="3.50.50.60">
    <property type="entry name" value="FAD/NAD(P)-binding domain"/>
    <property type="match status" value="1"/>
</dbReference>
<dbReference type="Proteomes" id="UP000199024">
    <property type="component" value="Unassembled WGS sequence"/>
</dbReference>
<dbReference type="InterPro" id="IPR017830">
    <property type="entry name" value="SQase_HpnE"/>
</dbReference>
<dbReference type="SUPFAM" id="SSF51905">
    <property type="entry name" value="FAD/NAD(P)-binding domain"/>
    <property type="match status" value="1"/>
</dbReference>
<dbReference type="PRINTS" id="PR00757">
    <property type="entry name" value="AMINEOXDASEF"/>
</dbReference>
<evidence type="ECO:0000256" key="3">
    <source>
        <dbReference type="PIRSR" id="PIRSR601613-1"/>
    </source>
</evidence>
<evidence type="ECO:0000256" key="2">
    <source>
        <dbReference type="ARBA" id="ARBA00023002"/>
    </source>
</evidence>
<dbReference type="EMBL" id="FOZL01000001">
    <property type="protein sequence ID" value="SFS16932.1"/>
    <property type="molecule type" value="Genomic_DNA"/>
</dbReference>
<name>A0A1I6MMM6_9BACT</name>
<keyword evidence="6" id="KW-1185">Reference proteome</keyword>
<dbReference type="InterPro" id="IPR002937">
    <property type="entry name" value="Amino_oxidase"/>
</dbReference>
<reference evidence="5 6" key="1">
    <citation type="submission" date="2016-10" db="EMBL/GenBank/DDBJ databases">
        <authorList>
            <person name="de Groot N.N."/>
        </authorList>
    </citation>
    <scope>NUCLEOTIDE SEQUENCE [LARGE SCALE GENOMIC DNA]</scope>
    <source>
        <strain evidence="5 6">DSM 21001</strain>
    </source>
</reference>
<dbReference type="NCBIfam" id="TIGR03467">
    <property type="entry name" value="HpnE"/>
    <property type="match status" value="1"/>
</dbReference>
<protein>
    <submittedName>
        <fullName evidence="5">Zeta-carotene desaturase</fullName>
    </submittedName>
</protein>
<dbReference type="GO" id="GO:0016491">
    <property type="term" value="F:oxidoreductase activity"/>
    <property type="evidence" value="ECO:0007669"/>
    <property type="project" value="UniProtKB-KW"/>
</dbReference>
<comment type="cofactor">
    <cofactor evidence="1">
        <name>FAD</name>
        <dbReference type="ChEBI" id="CHEBI:57692"/>
    </cofactor>
</comment>
<dbReference type="PANTHER" id="PTHR42923:SF47">
    <property type="entry name" value="BLR3003 PROTEIN"/>
    <property type="match status" value="1"/>
</dbReference>
<dbReference type="STRING" id="474950.SAMN05421771_3005"/>
<accession>A0A1I6MMM6</accession>
<feature type="domain" description="Amine oxidase" evidence="4">
    <location>
        <begin position="13"/>
        <end position="439"/>
    </location>
</feature>
<sequence length="461" mass="49873">MSGREIIVVGAGVSGLNAASALVKAGERVTLLERREFVGGRAYSYKHPALEETVDSQHVLLGCCTNLIDFCHDAGLDGKIRWYDEQTFLEPGGRASTIALSGLPAPLHYAASFAKASMLTLADKASIARGLLGFARGNHEPDAGSIADWYKRTGQTAGAIRHFWEPIVLATLNDSSDNCSMKYGGKVFYELFLKTAYGGKLGIPTVPLSEFYGAGVARIEAQGGRVELGTSVEGLTQGPDGRWVIAAGAKTFVADDVVLALPFEQTTKLVRGMSLQGGEEVRTELLETMGRFVHAPFISILLWYDREITTLDHAWLLDTTIQWFFHKSRIRGTGGGSYVELVIAGSKTELPMSRAEILEPALVELARFFPGVREAKLLKSGILKEARATFSVTPGLDAVRPGQRTGLDGFYLAGDWTATDWPSTMEGAARSGRLAAGEVVGERDRFLMAEPDAEGFMRLFA</sequence>
<evidence type="ECO:0000313" key="5">
    <source>
        <dbReference type="EMBL" id="SFS16932.1"/>
    </source>
</evidence>
<keyword evidence="2" id="KW-0560">Oxidoreductase</keyword>
<dbReference type="AlphaFoldDB" id="A0A1I6MMM6"/>
<gene>
    <name evidence="5" type="ORF">SAMN05421771_3005</name>
</gene>
<evidence type="ECO:0000313" key="6">
    <source>
        <dbReference type="Proteomes" id="UP000199024"/>
    </source>
</evidence>
<dbReference type="OrthoDB" id="9814556at2"/>
<dbReference type="InterPro" id="IPR001613">
    <property type="entry name" value="Flavin_amine_oxidase"/>
</dbReference>
<dbReference type="PANTHER" id="PTHR42923">
    <property type="entry name" value="PROTOPORPHYRINOGEN OXIDASE"/>
    <property type="match status" value="1"/>
</dbReference>
<dbReference type="Pfam" id="PF01593">
    <property type="entry name" value="Amino_oxidase"/>
    <property type="match status" value="1"/>
</dbReference>
<organism evidence="5 6">
    <name type="scientific">Granulicella pectinivorans</name>
    <dbReference type="NCBI Taxonomy" id="474950"/>
    <lineage>
        <taxon>Bacteria</taxon>
        <taxon>Pseudomonadati</taxon>
        <taxon>Acidobacteriota</taxon>
        <taxon>Terriglobia</taxon>
        <taxon>Terriglobales</taxon>
        <taxon>Acidobacteriaceae</taxon>
        <taxon>Granulicella</taxon>
    </lineage>
</organism>